<dbReference type="Proteomes" id="UP001596501">
    <property type="component" value="Unassembled WGS sequence"/>
</dbReference>
<feature type="region of interest" description="Disordered" evidence="1">
    <location>
        <begin position="529"/>
        <end position="562"/>
    </location>
</feature>
<name>A0ABW2QJ32_9BURK</name>
<dbReference type="Gene3D" id="3.10.350.10">
    <property type="entry name" value="LysM domain"/>
    <property type="match status" value="1"/>
</dbReference>
<dbReference type="InterPro" id="IPR013783">
    <property type="entry name" value="Ig-like_fold"/>
</dbReference>
<organism evidence="4 5">
    <name type="scientific">Hydrogenophaga atypica</name>
    <dbReference type="NCBI Taxonomy" id="249409"/>
    <lineage>
        <taxon>Bacteria</taxon>
        <taxon>Pseudomonadati</taxon>
        <taxon>Pseudomonadota</taxon>
        <taxon>Betaproteobacteria</taxon>
        <taxon>Burkholderiales</taxon>
        <taxon>Comamonadaceae</taxon>
        <taxon>Hydrogenophaga</taxon>
    </lineage>
</organism>
<reference evidence="5" key="1">
    <citation type="journal article" date="2019" name="Int. J. Syst. Evol. Microbiol.">
        <title>The Global Catalogue of Microorganisms (GCM) 10K type strain sequencing project: providing services to taxonomists for standard genome sequencing and annotation.</title>
        <authorList>
            <consortium name="The Broad Institute Genomics Platform"/>
            <consortium name="The Broad Institute Genome Sequencing Center for Infectious Disease"/>
            <person name="Wu L."/>
            <person name="Ma J."/>
        </authorList>
    </citation>
    <scope>NUCLEOTIDE SEQUENCE [LARGE SCALE GENOMIC DNA]</scope>
    <source>
        <strain evidence="5">CGMCC 1.12371</strain>
    </source>
</reference>
<dbReference type="Pfam" id="PF04773">
    <property type="entry name" value="FecR"/>
    <property type="match status" value="1"/>
</dbReference>
<proteinExistence type="predicted"/>
<protein>
    <submittedName>
        <fullName evidence="4">FecR domain-containing protein</fullName>
    </submittedName>
</protein>
<keyword evidence="5" id="KW-1185">Reference proteome</keyword>
<dbReference type="InterPro" id="IPR006860">
    <property type="entry name" value="FecR"/>
</dbReference>
<dbReference type="InterPro" id="IPR036779">
    <property type="entry name" value="LysM_dom_sf"/>
</dbReference>
<dbReference type="EMBL" id="JBHTCA010000005">
    <property type="protein sequence ID" value="MFC7409066.1"/>
    <property type="molecule type" value="Genomic_DNA"/>
</dbReference>
<sequence>MKPTPNLPSRKPDAWLKRSACQGAVATLLVATAWPALADTQHRVVAGDTLWSIAEQHTGEATQWRVLQNANRLANPHQLRIGQVLKVPAGAAALPVANASVVFVQGEVLATGPDGQQVGTLRTGTTVPEGTLIEVRDKAFVRLKLADGSAFGLSSGATARLERLRRDDGTQQSHTVIRMLSGRVESDVVPRQHPQTRFDVHTPMAVASVRGTRFGVSVSPNEATSEVASGKVAVRSLLNRRQTTTLAAGDGARVGTTGGLQRGALLPAADLSALPTAWDDGEFVSFALPTQPQARAYRARVLRSDTPGAVLREAWVTDPAVLWQALDDGQYTLTVQGLDTLGLLGQAAEHHFQVHATPAAPLFRQPAAGTTVSGSGLTLRCTELLDVAGYRIQVASDTSFKQPLVDVTRPDRCEHVAQLPPGSYHWRVASLAAGTPAGQGPFSLPSAFVVSADASTAGTDAETTFWSPRRGLSYRVQLAADAGFTRVLSDDWLSGSQVALPAGAQDVYLRWQSRDAQGRTSRLSAVHRVTPNNTGLRTEDNQPVRSGDNTIGTGNSPLQQPR</sequence>
<evidence type="ECO:0000313" key="4">
    <source>
        <dbReference type="EMBL" id="MFC7409066.1"/>
    </source>
</evidence>
<dbReference type="PANTHER" id="PTHR38731:SF1">
    <property type="entry name" value="FECR PROTEIN DOMAIN-CONTAINING PROTEIN"/>
    <property type="match status" value="1"/>
</dbReference>
<dbReference type="CDD" id="cd00118">
    <property type="entry name" value="LysM"/>
    <property type="match status" value="1"/>
</dbReference>
<evidence type="ECO:0000256" key="2">
    <source>
        <dbReference type="SAM" id="SignalP"/>
    </source>
</evidence>
<feature type="chain" id="PRO_5046911683" evidence="2">
    <location>
        <begin position="39"/>
        <end position="562"/>
    </location>
</feature>
<dbReference type="Gene3D" id="2.60.120.1440">
    <property type="match status" value="1"/>
</dbReference>
<dbReference type="PANTHER" id="PTHR38731">
    <property type="entry name" value="LIPL45-RELATED LIPOPROTEIN-RELATED"/>
    <property type="match status" value="1"/>
</dbReference>
<evidence type="ECO:0000256" key="1">
    <source>
        <dbReference type="SAM" id="MobiDB-lite"/>
    </source>
</evidence>
<gene>
    <name evidence="4" type="ORF">ACFQPB_09360</name>
</gene>
<evidence type="ECO:0000313" key="5">
    <source>
        <dbReference type="Proteomes" id="UP001596501"/>
    </source>
</evidence>
<dbReference type="RefSeq" id="WP_382222246.1">
    <property type="nucleotide sequence ID" value="NZ_JBHTCA010000005.1"/>
</dbReference>
<keyword evidence="2" id="KW-0732">Signal</keyword>
<dbReference type="InterPro" id="IPR018392">
    <property type="entry name" value="LysM"/>
</dbReference>
<evidence type="ECO:0000259" key="3">
    <source>
        <dbReference type="PROSITE" id="PS51782"/>
    </source>
</evidence>
<dbReference type="SUPFAM" id="SSF54106">
    <property type="entry name" value="LysM domain"/>
    <property type="match status" value="1"/>
</dbReference>
<dbReference type="SMART" id="SM00257">
    <property type="entry name" value="LysM"/>
    <property type="match status" value="1"/>
</dbReference>
<comment type="caution">
    <text evidence="4">The sequence shown here is derived from an EMBL/GenBank/DDBJ whole genome shotgun (WGS) entry which is preliminary data.</text>
</comment>
<feature type="signal peptide" evidence="2">
    <location>
        <begin position="1"/>
        <end position="38"/>
    </location>
</feature>
<feature type="compositionally biased region" description="Polar residues" evidence="1">
    <location>
        <begin position="543"/>
        <end position="562"/>
    </location>
</feature>
<feature type="domain" description="LysM" evidence="3">
    <location>
        <begin position="40"/>
        <end position="87"/>
    </location>
</feature>
<accession>A0ABW2QJ32</accession>
<dbReference type="Gene3D" id="2.60.40.10">
    <property type="entry name" value="Immunoglobulins"/>
    <property type="match status" value="1"/>
</dbReference>
<dbReference type="PROSITE" id="PS51782">
    <property type="entry name" value="LYSM"/>
    <property type="match status" value="1"/>
</dbReference>
<dbReference type="Pfam" id="PF01476">
    <property type="entry name" value="LysM"/>
    <property type="match status" value="1"/>
</dbReference>